<evidence type="ECO:0000313" key="1">
    <source>
        <dbReference type="EMBL" id="KAJ7604530.1"/>
    </source>
</evidence>
<dbReference type="Proteomes" id="UP001221142">
    <property type="component" value="Unassembled WGS sequence"/>
</dbReference>
<evidence type="ECO:0000313" key="2">
    <source>
        <dbReference type="Proteomes" id="UP001221142"/>
    </source>
</evidence>
<gene>
    <name evidence="1" type="ORF">FB45DRAFT_956565</name>
</gene>
<reference evidence="1" key="1">
    <citation type="submission" date="2023-03" db="EMBL/GenBank/DDBJ databases">
        <title>Massive genome expansion in bonnet fungi (Mycena s.s.) driven by repeated elements and novel gene families across ecological guilds.</title>
        <authorList>
            <consortium name="Lawrence Berkeley National Laboratory"/>
            <person name="Harder C.B."/>
            <person name="Miyauchi S."/>
            <person name="Viragh M."/>
            <person name="Kuo A."/>
            <person name="Thoen E."/>
            <person name="Andreopoulos B."/>
            <person name="Lu D."/>
            <person name="Skrede I."/>
            <person name="Drula E."/>
            <person name="Henrissat B."/>
            <person name="Morin E."/>
            <person name="Kohler A."/>
            <person name="Barry K."/>
            <person name="LaButti K."/>
            <person name="Morin E."/>
            <person name="Salamov A."/>
            <person name="Lipzen A."/>
            <person name="Mereny Z."/>
            <person name="Hegedus B."/>
            <person name="Baldrian P."/>
            <person name="Stursova M."/>
            <person name="Weitz H."/>
            <person name="Taylor A."/>
            <person name="Grigoriev I.V."/>
            <person name="Nagy L.G."/>
            <person name="Martin F."/>
            <person name="Kauserud H."/>
        </authorList>
    </citation>
    <scope>NUCLEOTIDE SEQUENCE</scope>
    <source>
        <strain evidence="1">9284</strain>
    </source>
</reference>
<organism evidence="1 2">
    <name type="scientific">Roridomyces roridus</name>
    <dbReference type="NCBI Taxonomy" id="1738132"/>
    <lineage>
        <taxon>Eukaryota</taxon>
        <taxon>Fungi</taxon>
        <taxon>Dikarya</taxon>
        <taxon>Basidiomycota</taxon>
        <taxon>Agaricomycotina</taxon>
        <taxon>Agaricomycetes</taxon>
        <taxon>Agaricomycetidae</taxon>
        <taxon>Agaricales</taxon>
        <taxon>Marasmiineae</taxon>
        <taxon>Mycenaceae</taxon>
        <taxon>Roridomyces</taxon>
    </lineage>
</organism>
<keyword evidence="2" id="KW-1185">Reference proteome</keyword>
<sequence>MSERTLTQDLLTLAQLILCPVFMAAAGALRICFDGFTLMGASHLLLTAMDGDCHCSADIHRTRISYTHPSQRR</sequence>
<dbReference type="AlphaFoldDB" id="A0AAD7AZ47"/>
<name>A0AAD7AZ47_9AGAR</name>
<proteinExistence type="predicted"/>
<accession>A0AAD7AZ47</accession>
<comment type="caution">
    <text evidence="1">The sequence shown here is derived from an EMBL/GenBank/DDBJ whole genome shotgun (WGS) entry which is preliminary data.</text>
</comment>
<dbReference type="EMBL" id="JARKIF010000102">
    <property type="protein sequence ID" value="KAJ7604530.1"/>
    <property type="molecule type" value="Genomic_DNA"/>
</dbReference>
<protein>
    <submittedName>
        <fullName evidence="1">Uncharacterized protein</fullName>
    </submittedName>
</protein>